<evidence type="ECO:0000313" key="2">
    <source>
        <dbReference type="Proteomes" id="UP000789525"/>
    </source>
</evidence>
<keyword evidence="2" id="KW-1185">Reference proteome</keyword>
<feature type="non-terminal residue" evidence="1">
    <location>
        <position position="1"/>
    </location>
</feature>
<accession>A0ACA9PTA2</accession>
<dbReference type="Proteomes" id="UP000789525">
    <property type="component" value="Unassembled WGS sequence"/>
</dbReference>
<sequence length="62" mass="6654">KYDSGHRSAIASRAIVVAPNVLNQKDHRLLLEGFGVQIHIPPLASLEDSTTEGDAALQTISM</sequence>
<protein>
    <submittedName>
        <fullName evidence="1">12625_t:CDS:1</fullName>
    </submittedName>
</protein>
<organism evidence="1 2">
    <name type="scientific">Acaulospora colombiana</name>
    <dbReference type="NCBI Taxonomy" id="27376"/>
    <lineage>
        <taxon>Eukaryota</taxon>
        <taxon>Fungi</taxon>
        <taxon>Fungi incertae sedis</taxon>
        <taxon>Mucoromycota</taxon>
        <taxon>Glomeromycotina</taxon>
        <taxon>Glomeromycetes</taxon>
        <taxon>Diversisporales</taxon>
        <taxon>Acaulosporaceae</taxon>
        <taxon>Acaulospora</taxon>
    </lineage>
</organism>
<comment type="caution">
    <text evidence="1">The sequence shown here is derived from an EMBL/GenBank/DDBJ whole genome shotgun (WGS) entry which is preliminary data.</text>
</comment>
<reference evidence="1" key="1">
    <citation type="submission" date="2021-06" db="EMBL/GenBank/DDBJ databases">
        <authorList>
            <person name="Kallberg Y."/>
            <person name="Tangrot J."/>
            <person name="Rosling A."/>
        </authorList>
    </citation>
    <scope>NUCLEOTIDE SEQUENCE</scope>
    <source>
        <strain evidence="1">CL356</strain>
    </source>
</reference>
<gene>
    <name evidence="1" type="ORF">ACOLOM_LOCUS10886</name>
</gene>
<name>A0ACA9PTA2_9GLOM</name>
<dbReference type="EMBL" id="CAJVPT010036772">
    <property type="protein sequence ID" value="CAG8715587.1"/>
    <property type="molecule type" value="Genomic_DNA"/>
</dbReference>
<evidence type="ECO:0000313" key="1">
    <source>
        <dbReference type="EMBL" id="CAG8715587.1"/>
    </source>
</evidence>
<proteinExistence type="predicted"/>